<dbReference type="Proteomes" id="UP000085678">
    <property type="component" value="Unplaced"/>
</dbReference>
<keyword evidence="1" id="KW-0812">Transmembrane</keyword>
<feature type="non-terminal residue" evidence="3">
    <location>
        <position position="115"/>
    </location>
</feature>
<evidence type="ECO:0000313" key="3">
    <source>
        <dbReference type="RefSeq" id="XP_013407905.1"/>
    </source>
</evidence>
<keyword evidence="2" id="KW-1185">Reference proteome</keyword>
<dbReference type="KEGG" id="lak:106171921"/>
<sequence>MAMSGLRPFLKCGFITLCGGAIFLLLCVGIKTAYQPLLNPEKVCEKSVHLTGSTLQGLQWDKVPVEWKEIMNRRRQMLHQMCKDLNETTNTDTPISVSKLDITDRVIVDDLHRVI</sequence>
<dbReference type="AlphaFoldDB" id="A0A1S3JBX1"/>
<evidence type="ECO:0000313" key="2">
    <source>
        <dbReference type="Proteomes" id="UP000085678"/>
    </source>
</evidence>
<organism evidence="2 3">
    <name type="scientific">Lingula anatina</name>
    <name type="common">Brachiopod</name>
    <name type="synonym">Lingula unguis</name>
    <dbReference type="NCBI Taxonomy" id="7574"/>
    <lineage>
        <taxon>Eukaryota</taxon>
        <taxon>Metazoa</taxon>
        <taxon>Spiralia</taxon>
        <taxon>Lophotrochozoa</taxon>
        <taxon>Brachiopoda</taxon>
        <taxon>Linguliformea</taxon>
        <taxon>Lingulata</taxon>
        <taxon>Lingulida</taxon>
        <taxon>Linguloidea</taxon>
        <taxon>Lingulidae</taxon>
        <taxon>Lingula</taxon>
    </lineage>
</organism>
<name>A0A1S3JBX1_LINAN</name>
<accession>A0A1S3JBX1</accession>
<feature type="transmembrane region" description="Helical" evidence="1">
    <location>
        <begin position="12"/>
        <end position="34"/>
    </location>
</feature>
<dbReference type="InParanoid" id="A0A1S3JBX1"/>
<keyword evidence="1" id="KW-0472">Membrane</keyword>
<reference evidence="3" key="1">
    <citation type="submission" date="2025-08" db="UniProtKB">
        <authorList>
            <consortium name="RefSeq"/>
        </authorList>
    </citation>
    <scope>IDENTIFICATION</scope>
    <source>
        <tissue evidence="3">Gonads</tissue>
    </source>
</reference>
<proteinExistence type="predicted"/>
<protein>
    <submittedName>
        <fullName evidence="3">Uncharacterized protein LOC106171921</fullName>
    </submittedName>
</protein>
<keyword evidence="1" id="KW-1133">Transmembrane helix</keyword>
<evidence type="ECO:0000256" key="1">
    <source>
        <dbReference type="SAM" id="Phobius"/>
    </source>
</evidence>
<dbReference type="GeneID" id="106171921"/>
<gene>
    <name evidence="3" type="primary">LOC106171921</name>
</gene>
<dbReference type="RefSeq" id="XP_013407905.1">
    <property type="nucleotide sequence ID" value="XM_013552451.1"/>
</dbReference>